<evidence type="ECO:0000256" key="1">
    <source>
        <dbReference type="SAM" id="MobiDB-lite"/>
    </source>
</evidence>
<sequence length="164" mass="17525">MSQRGKEGAGASGNVETDGANPSQVLPTQVEMVNNETGLPVDLLIPTEVRVDNVDDQQELEHKEEAESSNAGKWVDPNNVATDVRTNQVNEVAEPSMKDVLEAMKLMGAQLVTLTQAFTPLVNSSVGQVTPPVRVAARAAGERARPVAEVVEIDPPARPAHRVE</sequence>
<feature type="region of interest" description="Disordered" evidence="1">
    <location>
        <begin position="1"/>
        <end position="33"/>
    </location>
</feature>
<dbReference type="EMBL" id="JAAMPC010000004">
    <property type="protein sequence ID" value="KAG2314619.1"/>
    <property type="molecule type" value="Genomic_DNA"/>
</dbReference>
<keyword evidence="3" id="KW-1185">Reference proteome</keyword>
<organism evidence="2 3">
    <name type="scientific">Brassica carinata</name>
    <name type="common">Ethiopian mustard</name>
    <name type="synonym">Abyssinian cabbage</name>
    <dbReference type="NCBI Taxonomy" id="52824"/>
    <lineage>
        <taxon>Eukaryota</taxon>
        <taxon>Viridiplantae</taxon>
        <taxon>Streptophyta</taxon>
        <taxon>Embryophyta</taxon>
        <taxon>Tracheophyta</taxon>
        <taxon>Spermatophyta</taxon>
        <taxon>Magnoliopsida</taxon>
        <taxon>eudicotyledons</taxon>
        <taxon>Gunneridae</taxon>
        <taxon>Pentapetalae</taxon>
        <taxon>rosids</taxon>
        <taxon>malvids</taxon>
        <taxon>Brassicales</taxon>
        <taxon>Brassicaceae</taxon>
        <taxon>Brassiceae</taxon>
        <taxon>Brassica</taxon>
    </lineage>
</organism>
<comment type="caution">
    <text evidence="2">The sequence shown here is derived from an EMBL/GenBank/DDBJ whole genome shotgun (WGS) entry which is preliminary data.</text>
</comment>
<reference evidence="2 3" key="1">
    <citation type="submission" date="2020-02" db="EMBL/GenBank/DDBJ databases">
        <authorList>
            <person name="Ma Q."/>
            <person name="Huang Y."/>
            <person name="Song X."/>
            <person name="Pei D."/>
        </authorList>
    </citation>
    <scope>NUCLEOTIDE SEQUENCE [LARGE SCALE GENOMIC DNA]</scope>
    <source>
        <strain evidence="2">Sxm20200214</strain>
        <tissue evidence="2">Leaf</tissue>
    </source>
</reference>
<evidence type="ECO:0000313" key="3">
    <source>
        <dbReference type="Proteomes" id="UP000886595"/>
    </source>
</evidence>
<feature type="compositionally biased region" description="Polar residues" evidence="1">
    <location>
        <begin position="20"/>
        <end position="33"/>
    </location>
</feature>
<name>A0A8X8AVP6_BRACI</name>
<protein>
    <submittedName>
        <fullName evidence="2">Uncharacterized protein</fullName>
    </submittedName>
</protein>
<evidence type="ECO:0000313" key="2">
    <source>
        <dbReference type="EMBL" id="KAG2314619.1"/>
    </source>
</evidence>
<dbReference type="Proteomes" id="UP000886595">
    <property type="component" value="Unassembled WGS sequence"/>
</dbReference>
<accession>A0A8X8AVP6</accession>
<dbReference type="AlphaFoldDB" id="A0A8X8AVP6"/>
<gene>
    <name evidence="2" type="ORF">Bca52824_017741</name>
</gene>
<dbReference type="OrthoDB" id="1078100at2759"/>
<feature type="region of interest" description="Disordered" evidence="1">
    <location>
        <begin position="58"/>
        <end position="78"/>
    </location>
</feature>
<proteinExistence type="predicted"/>